<dbReference type="InterPro" id="IPR032812">
    <property type="entry name" value="SbsA_Ig"/>
</dbReference>
<evidence type="ECO:0000313" key="4">
    <source>
        <dbReference type="Proteomes" id="UP000319771"/>
    </source>
</evidence>
<reference evidence="3 4" key="1">
    <citation type="journal article" date="2019" name="Nat. Microbiol.">
        <title>Mediterranean grassland soil C-N compound turnover is dependent on rainfall and depth, and is mediated by genomically divergent microorganisms.</title>
        <authorList>
            <person name="Diamond S."/>
            <person name="Andeer P.F."/>
            <person name="Li Z."/>
            <person name="Crits-Christoph A."/>
            <person name="Burstein D."/>
            <person name="Anantharaman K."/>
            <person name="Lane K.R."/>
            <person name="Thomas B.C."/>
            <person name="Pan C."/>
            <person name="Northen T.R."/>
            <person name="Banfield J.F."/>
        </authorList>
    </citation>
    <scope>NUCLEOTIDE SEQUENCE [LARGE SCALE GENOMIC DNA]</scope>
    <source>
        <strain evidence="3">WS_11</strain>
    </source>
</reference>
<protein>
    <recommendedName>
        <fullName evidence="2">SbsA Ig-like domain-containing protein</fullName>
    </recommendedName>
</protein>
<proteinExistence type="predicted"/>
<evidence type="ECO:0000259" key="2">
    <source>
        <dbReference type="Pfam" id="PF13205"/>
    </source>
</evidence>
<dbReference type="EMBL" id="VBPB01000247">
    <property type="protein sequence ID" value="TMQ70123.1"/>
    <property type="molecule type" value="Genomic_DNA"/>
</dbReference>
<feature type="non-terminal residue" evidence="3">
    <location>
        <position position="1"/>
    </location>
</feature>
<feature type="domain" description="SbsA Ig-like" evidence="2">
    <location>
        <begin position="1"/>
        <end position="101"/>
    </location>
</feature>
<comment type="caution">
    <text evidence="3">The sequence shown here is derived from an EMBL/GenBank/DDBJ whole genome shotgun (WGS) entry which is preliminary data.</text>
</comment>
<evidence type="ECO:0000313" key="3">
    <source>
        <dbReference type="EMBL" id="TMQ70123.1"/>
    </source>
</evidence>
<organism evidence="3 4">
    <name type="scientific">Eiseniibacteriota bacterium</name>
    <dbReference type="NCBI Taxonomy" id="2212470"/>
    <lineage>
        <taxon>Bacteria</taxon>
        <taxon>Candidatus Eiseniibacteriota</taxon>
    </lineage>
</organism>
<name>A0A538U2N6_UNCEI</name>
<dbReference type="AlphaFoldDB" id="A0A538U2N6"/>
<keyword evidence="1" id="KW-0732">Signal</keyword>
<evidence type="ECO:0000256" key="1">
    <source>
        <dbReference type="ARBA" id="ARBA00022729"/>
    </source>
</evidence>
<gene>
    <name evidence="3" type="ORF">E6K81_13305</name>
</gene>
<dbReference type="Pfam" id="PF13205">
    <property type="entry name" value="Big_5"/>
    <property type="match status" value="1"/>
</dbReference>
<sequence length="389" mass="42295">PIIEATDPPIRGTSVFYGSEVWVQFGVALDTTTATTHTVFLKQDTQRIPIALTWEPATRRLHLRPQVELSLGRTYTVELLGTLAFKDGSVLGQTYAWQFTTIAVRRPQSPLPMDGQGEQSPFVALRWGGLTEASAGPVVYDLHLAADSATAVDPAQPAAARLSGPPFVPRTRWHQDANYWAIHAINTGTGERLVGPAWRFATLAAGAPYDSVAASVMDWDWVDFPAPTRQHCNEDSIAMSPTITCTIRWNLGPIDTTVKLLGAGIDLSPRYATVPAVPVASVWYARYAWNRCEQGWAGPPITDEVNGKLADGVVVAPTRLRFSSDALTAHVEATRRLGGLFGYLFRADPRRSYYGGGSGGPTVRATLWLRVYRATAPAGARAIAGRRTR</sequence>
<dbReference type="Proteomes" id="UP000319771">
    <property type="component" value="Unassembled WGS sequence"/>
</dbReference>
<accession>A0A538U2N6</accession>